<protein>
    <submittedName>
        <fullName evidence="4">Transcription-repair coupling factor</fullName>
    </submittedName>
</protein>
<evidence type="ECO:0000259" key="3">
    <source>
        <dbReference type="SMART" id="SM01058"/>
    </source>
</evidence>
<feature type="non-terminal residue" evidence="4">
    <location>
        <position position="552"/>
    </location>
</feature>
<dbReference type="Pfam" id="PF02559">
    <property type="entry name" value="CarD_TRCF_RID"/>
    <property type="match status" value="1"/>
</dbReference>
<reference evidence="4" key="1">
    <citation type="submission" date="2018-06" db="EMBL/GenBank/DDBJ databases">
        <authorList>
            <person name="Zhirakovskaya E."/>
        </authorList>
    </citation>
    <scope>NUCLEOTIDE SEQUENCE</scope>
</reference>
<dbReference type="InterPro" id="IPR027417">
    <property type="entry name" value="P-loop_NTPase"/>
</dbReference>
<proteinExistence type="predicted"/>
<dbReference type="GO" id="GO:0003677">
    <property type="term" value="F:DNA binding"/>
    <property type="evidence" value="ECO:0007669"/>
    <property type="project" value="InterPro"/>
</dbReference>
<dbReference type="InterPro" id="IPR041471">
    <property type="entry name" value="UvrB_inter"/>
</dbReference>
<accession>A0A3B0VX58</accession>
<dbReference type="PANTHER" id="PTHR24029:SF1">
    <property type="entry name" value="TRANSCRIPTION-REPAIR-COUPLING FACTOR"/>
    <property type="match status" value="1"/>
</dbReference>
<dbReference type="PANTHER" id="PTHR24029">
    <property type="entry name" value="UVRABC SYSTEM PROTEIN B"/>
    <property type="match status" value="1"/>
</dbReference>
<dbReference type="InterPro" id="IPR004807">
    <property type="entry name" value="UvrB"/>
</dbReference>
<feature type="domain" description="CarD-like/TRCF RNAP-interacting" evidence="3">
    <location>
        <begin position="486"/>
        <end position="552"/>
    </location>
</feature>
<keyword evidence="1" id="KW-0547">Nucleotide-binding</keyword>
<dbReference type="InterPro" id="IPR003711">
    <property type="entry name" value="CarD-like/TRCF_RID"/>
</dbReference>
<dbReference type="GO" id="GO:0006289">
    <property type="term" value="P:nucleotide-excision repair"/>
    <property type="evidence" value="ECO:0007669"/>
    <property type="project" value="InterPro"/>
</dbReference>
<dbReference type="SMART" id="SM01058">
    <property type="entry name" value="CarD_TRCF"/>
    <property type="match status" value="1"/>
</dbReference>
<dbReference type="SUPFAM" id="SSF141259">
    <property type="entry name" value="CarD-like"/>
    <property type="match status" value="1"/>
</dbReference>
<dbReference type="Gene3D" id="3.40.50.11180">
    <property type="match status" value="1"/>
</dbReference>
<dbReference type="Pfam" id="PF21132">
    <property type="entry name" value="MFD_D3"/>
    <property type="match status" value="1"/>
</dbReference>
<evidence type="ECO:0000313" key="4">
    <source>
        <dbReference type="EMBL" id="VAW44920.1"/>
    </source>
</evidence>
<organism evidence="4">
    <name type="scientific">hydrothermal vent metagenome</name>
    <dbReference type="NCBI Taxonomy" id="652676"/>
    <lineage>
        <taxon>unclassified sequences</taxon>
        <taxon>metagenomes</taxon>
        <taxon>ecological metagenomes</taxon>
    </lineage>
</organism>
<evidence type="ECO:0000256" key="2">
    <source>
        <dbReference type="ARBA" id="ARBA00022840"/>
    </source>
</evidence>
<dbReference type="InterPro" id="IPR048635">
    <property type="entry name" value="MFD_D3"/>
</dbReference>
<dbReference type="SUPFAM" id="SSF52540">
    <property type="entry name" value="P-loop containing nucleoside triphosphate hydrolases"/>
    <property type="match status" value="2"/>
</dbReference>
<dbReference type="Gene3D" id="3.40.50.11140">
    <property type="match status" value="1"/>
</dbReference>
<dbReference type="AlphaFoldDB" id="A0A3B0VX58"/>
<dbReference type="InterPro" id="IPR036101">
    <property type="entry name" value="CarD-like/TRCF_RID_sf"/>
</dbReference>
<name>A0A3B0VX58_9ZZZZ</name>
<dbReference type="Gene3D" id="3.30.2060.10">
    <property type="entry name" value="Penicillin-binding protein 1b domain"/>
    <property type="match status" value="1"/>
</dbReference>
<sequence>MKNTLTPLATEQITLKGQRSYWGTLNPSESALAIANSYRHASGLMVVLTQDSQAASQLQEALAFFLPNNEEILSFPEWETLPYDQFSPHQDIISERLKTLYRLPHLKQGILILPISTVIQKIVPLDYIQQFTFLLACGDTLEIEPFTQKLEASSYQRVSQVMEHGEFAIRGSIIDLFPMGSKTPFRIDLFDDEIETIRSFNPDNQRSIEQIEEIKLLPAKEFNFTQQGIDLFRQKFKEYFGSDARNSHLYKAVSEKQSVGGLEYYLPLFHPQLTTLFEYLPHNTLFFDFSDTQKNLENSLEQIHHEYQERYQVGQHNPDFPLLKPEEIILNKVDFLTAIKPYHRITLEPTVSAKNTAQFATKMLPELGIQSQSDYPLAKLNAFLDRYQGAVVFSAESTGRRETLLTLLAKHKHKPRIVEDWNEALEHSQSRSKTPSIVVSPLEESIYTDSFCLISESQIFGKTVIQKRRRKRKHNDFDSAISNLIELDIGSPVVHIDHGVGRYLGLENIEIHGEEKEFLMLQYAGDAKLYVPVTSLHLISRYTGATPETAPL</sequence>
<keyword evidence="2" id="KW-0067">ATP-binding</keyword>
<dbReference type="Pfam" id="PF17757">
    <property type="entry name" value="UvrB_inter"/>
    <property type="match status" value="1"/>
</dbReference>
<dbReference type="Gene3D" id="2.40.10.170">
    <property type="match status" value="1"/>
</dbReference>
<dbReference type="GO" id="GO:0016887">
    <property type="term" value="F:ATP hydrolysis activity"/>
    <property type="evidence" value="ECO:0007669"/>
    <property type="project" value="InterPro"/>
</dbReference>
<evidence type="ECO:0000256" key="1">
    <source>
        <dbReference type="ARBA" id="ARBA00022741"/>
    </source>
</evidence>
<dbReference type="GO" id="GO:0005524">
    <property type="term" value="F:ATP binding"/>
    <property type="evidence" value="ECO:0007669"/>
    <property type="project" value="UniProtKB-KW"/>
</dbReference>
<dbReference type="GO" id="GO:0009380">
    <property type="term" value="C:excinuclease repair complex"/>
    <property type="evidence" value="ECO:0007669"/>
    <property type="project" value="InterPro"/>
</dbReference>
<dbReference type="EMBL" id="UOFC01000029">
    <property type="protein sequence ID" value="VAW44920.1"/>
    <property type="molecule type" value="Genomic_DNA"/>
</dbReference>
<gene>
    <name evidence="4" type="ORF">MNBD_GAMMA03-804</name>
</gene>